<reference evidence="2 3" key="1">
    <citation type="submission" date="2018-01" db="EMBL/GenBank/DDBJ databases">
        <title>Draft genome sequence of Nonomuraea sp. KC333.</title>
        <authorList>
            <person name="Sahin N."/>
            <person name="Saygin H."/>
            <person name="Ay H."/>
        </authorList>
    </citation>
    <scope>NUCLEOTIDE SEQUENCE [LARGE SCALE GENOMIC DNA]</scope>
    <source>
        <strain evidence="2 3">KC333</strain>
    </source>
</reference>
<dbReference type="AlphaFoldDB" id="A0A2W2EX80"/>
<gene>
    <name evidence="2" type="ORF">C1J01_15860</name>
</gene>
<organism evidence="2 3">
    <name type="scientific">Nonomuraea aridisoli</name>
    <dbReference type="NCBI Taxonomy" id="2070368"/>
    <lineage>
        <taxon>Bacteria</taxon>
        <taxon>Bacillati</taxon>
        <taxon>Actinomycetota</taxon>
        <taxon>Actinomycetes</taxon>
        <taxon>Streptosporangiales</taxon>
        <taxon>Streptosporangiaceae</taxon>
        <taxon>Nonomuraea</taxon>
    </lineage>
</organism>
<protein>
    <submittedName>
        <fullName evidence="2">Uncharacterized protein</fullName>
    </submittedName>
</protein>
<evidence type="ECO:0000313" key="3">
    <source>
        <dbReference type="Proteomes" id="UP000249304"/>
    </source>
</evidence>
<evidence type="ECO:0000313" key="2">
    <source>
        <dbReference type="EMBL" id="PZG18160.1"/>
    </source>
</evidence>
<dbReference type="Proteomes" id="UP000249304">
    <property type="component" value="Unassembled WGS sequence"/>
</dbReference>
<evidence type="ECO:0000256" key="1">
    <source>
        <dbReference type="SAM" id="MobiDB-lite"/>
    </source>
</evidence>
<dbReference type="EMBL" id="POUD01000056">
    <property type="protein sequence ID" value="PZG18160.1"/>
    <property type="molecule type" value="Genomic_DNA"/>
</dbReference>
<keyword evidence="3" id="KW-1185">Reference proteome</keyword>
<proteinExistence type="predicted"/>
<feature type="compositionally biased region" description="Low complexity" evidence="1">
    <location>
        <begin position="52"/>
        <end position="69"/>
    </location>
</feature>
<feature type="compositionally biased region" description="Basic and acidic residues" evidence="1">
    <location>
        <begin position="34"/>
        <end position="46"/>
    </location>
</feature>
<name>A0A2W2EX80_9ACTN</name>
<feature type="region of interest" description="Disordered" evidence="1">
    <location>
        <begin position="34"/>
        <end position="69"/>
    </location>
</feature>
<accession>A0A2W2EX80</accession>
<comment type="caution">
    <text evidence="2">The sequence shown here is derived from an EMBL/GenBank/DDBJ whole genome shotgun (WGS) entry which is preliminary data.</text>
</comment>
<sequence length="81" mass="8603">MRPCLTRPYREVLGEEGAADAVAHLRGLVELRGPGRLDEAGDRDADAIPWLAPTTPTRPGATGSSARSASIARMASVYTRL</sequence>